<comment type="caution">
    <text evidence="1">The sequence shown here is derived from an EMBL/GenBank/DDBJ whole genome shotgun (WGS) entry which is preliminary data.</text>
</comment>
<dbReference type="PANTHER" id="PTHR28629:SF4">
    <property type="entry name" value="TRIOKINASE_FMN CYCLASE"/>
    <property type="match status" value="1"/>
</dbReference>
<name>A0ABD1LVK7_9FABA</name>
<dbReference type="PANTHER" id="PTHR28629">
    <property type="entry name" value="TRIOKINASE/FMN CYCLASE"/>
    <property type="match status" value="1"/>
</dbReference>
<reference evidence="1 2" key="1">
    <citation type="submission" date="2024-08" db="EMBL/GenBank/DDBJ databases">
        <title>Insights into the chromosomal genome structure of Flemingia macrophylla.</title>
        <authorList>
            <person name="Ding Y."/>
            <person name="Zhao Y."/>
            <person name="Bi W."/>
            <person name="Wu M."/>
            <person name="Zhao G."/>
            <person name="Gong Y."/>
            <person name="Li W."/>
            <person name="Zhang P."/>
        </authorList>
    </citation>
    <scope>NUCLEOTIDE SEQUENCE [LARGE SCALE GENOMIC DNA]</scope>
    <source>
        <strain evidence="1">DYQJB</strain>
        <tissue evidence="1">Leaf</tissue>
    </source>
</reference>
<dbReference type="SUPFAM" id="SSF82549">
    <property type="entry name" value="DAK1/DegV-like"/>
    <property type="match status" value="1"/>
</dbReference>
<dbReference type="Proteomes" id="UP001603857">
    <property type="component" value="Unassembled WGS sequence"/>
</dbReference>
<evidence type="ECO:0000313" key="1">
    <source>
        <dbReference type="EMBL" id="KAL2327554.1"/>
    </source>
</evidence>
<keyword evidence="2" id="KW-1185">Reference proteome</keyword>
<dbReference type="EMBL" id="JBGMDY010000007">
    <property type="protein sequence ID" value="KAL2327554.1"/>
    <property type="molecule type" value="Genomic_DNA"/>
</dbReference>
<dbReference type="AlphaFoldDB" id="A0ABD1LVK7"/>
<organism evidence="1 2">
    <name type="scientific">Flemingia macrophylla</name>
    <dbReference type="NCBI Taxonomy" id="520843"/>
    <lineage>
        <taxon>Eukaryota</taxon>
        <taxon>Viridiplantae</taxon>
        <taxon>Streptophyta</taxon>
        <taxon>Embryophyta</taxon>
        <taxon>Tracheophyta</taxon>
        <taxon>Spermatophyta</taxon>
        <taxon>Magnoliopsida</taxon>
        <taxon>eudicotyledons</taxon>
        <taxon>Gunneridae</taxon>
        <taxon>Pentapetalae</taxon>
        <taxon>rosids</taxon>
        <taxon>fabids</taxon>
        <taxon>Fabales</taxon>
        <taxon>Fabaceae</taxon>
        <taxon>Papilionoideae</taxon>
        <taxon>50 kb inversion clade</taxon>
        <taxon>NPAAA clade</taxon>
        <taxon>indigoferoid/millettioid clade</taxon>
        <taxon>Phaseoleae</taxon>
        <taxon>Flemingia</taxon>
    </lineage>
</organism>
<proteinExistence type="predicted"/>
<evidence type="ECO:0000313" key="2">
    <source>
        <dbReference type="Proteomes" id="UP001603857"/>
    </source>
</evidence>
<sequence>MTLLRLSWYVFHFDNLISLIETCVASMLNGERESAQAGYVGEGMLTAAICGDIFASSPVDSNLAVWFHLIVGDVIVGDDCALPPSRGIAGRRGLSGTILVHKHIEVGRLVKGRPLDNLEFLQWPKRYCYSINGGIMNEYALALSSFQNYNPVERRGKGAKNAKTLKSAKSLQTNTMNHSSSGDSFIMNG</sequence>
<dbReference type="InterPro" id="IPR050861">
    <property type="entry name" value="Dihydroxyacetone_Kinase"/>
</dbReference>
<dbReference type="Gene3D" id="3.40.50.10440">
    <property type="entry name" value="Dihydroxyacetone kinase, domain 1"/>
    <property type="match status" value="2"/>
</dbReference>
<gene>
    <name evidence="1" type="ORF">Fmac_020981</name>
</gene>
<accession>A0ABD1LVK7</accession>
<protein>
    <submittedName>
        <fullName evidence="1">Uncharacterized protein</fullName>
    </submittedName>
</protein>